<sequence length="1123" mass="127936">MKNEMKARGTLLMALPNKDQLKFHSYKDVKLLMKSIEKRYGGNKESKKVNRTLLKQQYENFAASSSKTLDQTFDSANSTSSTNEADNTAFGVSTAHSQGFDWSYQAEEEHPTNYALMALTSSGSSLSLDFEVKTGLGYKAASPIVESFVNSSKMLENQENVKSRSDKGYYTVPPPYTRNYIPHKPDLMFIDEQVESEPVDVVSNVVSSDVKTIESKHKSVDVKNKGVYNTIKTKPVKKNSFSPPIIEDWNSNDESEVEFEPKVEVKTVRPSIEKIKFVKTTREKVEKTNIKWFQKRTFIRPYNKYSAYKKTIFNKMVNTVRVKDTTARERAVLLDESQVLLRVPRKDNIYSVDLKSAVSTGGLTGLFAKATIDDSNIWHWRLGHINYKTINKLNSIAEKSNRTLNEAARTMLVDSKFPTTFWAEAVNTAYYVLNRDLVIKPHNKTTYELIRGIPPLIYFMKHFRCLVTILNTRDSLGKFDEKANEGFLSGNGPDWLFDIDSLIISMNYEPVVAGKQTTGIARTKDNIVAGQDKKKKELKEEYILIPICTTNPLNSQGPKDNAVDAVKKATKVDESRVSDNGGQDDQVPRSEFEGLLQQERKTEHINSTNSFNTFVSPVNTAGLSFANTASQSQINATRTPAKEEVDMNNIVSSYTIPDAPLTKFLKDHPKDQVFRNKKDKRSIVVKNKARLVAQGHTQEEGIDYDEVFVPVARIEAIWLFLAYASFKDFVVYQMDVKNAFLYGKIEEEHAQPEDTNELLQKLHKDFQIISEELAEYINSPSWNRPTFYNNDEEHSIQYKEYLENSSNAITTVLPTKEPEYSLSMGNEHLSTIPETKSEKVIKSSVKNLVQIPSEYEVTSDNKSECNVPVKDESSPIFTTFSNPIFDYNDDFTSSDDELLSNEDVLMENFKIYSNLLFVDEEINSNKIDPHYFNVDSNLIESLSNRDTLFPKFDYLEEFSGELMPTSIINKECIKREHEDYITLMENNDSISLPENESSNFDHHDDPSFPRPPLEPPDVEIFFEPDSGVLTTNVVKGISKNYFLMPNILPTLPTFDPLYPVYDTLLLFSLENEDKVFKRAILSYLLVSHRDKTSSNFSENPMIMYGGDIPLLDVLDLHTSPLDK</sequence>
<dbReference type="SUPFAM" id="SSF53098">
    <property type="entry name" value="Ribonuclease H-like"/>
    <property type="match status" value="1"/>
</dbReference>
<evidence type="ECO:0000256" key="2">
    <source>
        <dbReference type="ARBA" id="ARBA00022801"/>
    </source>
</evidence>
<comment type="caution">
    <text evidence="5">The sequence shown here is derived from an EMBL/GenBank/DDBJ whole genome shotgun (WGS) entry which is preliminary data.</text>
</comment>
<feature type="compositionally biased region" description="Basic and acidic residues" evidence="3">
    <location>
        <begin position="561"/>
        <end position="577"/>
    </location>
</feature>
<feature type="region of interest" description="Disordered" evidence="3">
    <location>
        <begin position="555"/>
        <end position="588"/>
    </location>
</feature>
<keyword evidence="2" id="KW-0378">Hydrolase</keyword>
<dbReference type="PANTHER" id="PTHR42648">
    <property type="entry name" value="TRANSPOSASE, PUTATIVE-RELATED"/>
    <property type="match status" value="1"/>
</dbReference>
<keyword evidence="1" id="KW-0479">Metal-binding</keyword>
<dbReference type="InterPro" id="IPR036397">
    <property type="entry name" value="RNaseH_sf"/>
</dbReference>
<evidence type="ECO:0000256" key="3">
    <source>
        <dbReference type="SAM" id="MobiDB-lite"/>
    </source>
</evidence>
<dbReference type="InterPro" id="IPR013103">
    <property type="entry name" value="RVT_2"/>
</dbReference>
<dbReference type="AlphaFoldDB" id="A0A6L2JKP0"/>
<dbReference type="InterPro" id="IPR012337">
    <property type="entry name" value="RNaseH-like_sf"/>
</dbReference>
<protein>
    <submittedName>
        <fullName evidence="5">Retrovirus-related Pol polyprotein from transposon TNT 1-94</fullName>
    </submittedName>
</protein>
<organism evidence="5">
    <name type="scientific">Tanacetum cinerariifolium</name>
    <name type="common">Dalmatian daisy</name>
    <name type="synonym">Chrysanthemum cinerariifolium</name>
    <dbReference type="NCBI Taxonomy" id="118510"/>
    <lineage>
        <taxon>Eukaryota</taxon>
        <taxon>Viridiplantae</taxon>
        <taxon>Streptophyta</taxon>
        <taxon>Embryophyta</taxon>
        <taxon>Tracheophyta</taxon>
        <taxon>Spermatophyta</taxon>
        <taxon>Magnoliopsida</taxon>
        <taxon>eudicotyledons</taxon>
        <taxon>Gunneridae</taxon>
        <taxon>Pentapetalae</taxon>
        <taxon>asterids</taxon>
        <taxon>campanulids</taxon>
        <taxon>Asterales</taxon>
        <taxon>Asteraceae</taxon>
        <taxon>Asteroideae</taxon>
        <taxon>Anthemideae</taxon>
        <taxon>Anthemidinae</taxon>
        <taxon>Tanacetum</taxon>
    </lineage>
</organism>
<dbReference type="GO" id="GO:0046872">
    <property type="term" value="F:metal ion binding"/>
    <property type="evidence" value="ECO:0007669"/>
    <property type="project" value="UniProtKB-KW"/>
</dbReference>
<name>A0A6L2JKP0_TANCI</name>
<dbReference type="Gene3D" id="3.30.420.10">
    <property type="entry name" value="Ribonuclease H-like superfamily/Ribonuclease H"/>
    <property type="match status" value="1"/>
</dbReference>
<accession>A0A6L2JKP0</accession>
<dbReference type="GO" id="GO:0003676">
    <property type="term" value="F:nucleic acid binding"/>
    <property type="evidence" value="ECO:0007669"/>
    <property type="project" value="InterPro"/>
</dbReference>
<dbReference type="PANTHER" id="PTHR42648:SF32">
    <property type="entry name" value="RIBONUCLEASE H-LIKE DOMAIN, GAG-PRE-INTEGRASE DOMAIN PROTEIN-RELATED"/>
    <property type="match status" value="1"/>
</dbReference>
<proteinExistence type="predicted"/>
<reference evidence="5" key="1">
    <citation type="journal article" date="2019" name="Sci. Rep.">
        <title>Draft genome of Tanacetum cinerariifolium, the natural source of mosquito coil.</title>
        <authorList>
            <person name="Yamashiro T."/>
            <person name="Shiraishi A."/>
            <person name="Satake H."/>
            <person name="Nakayama K."/>
        </authorList>
    </citation>
    <scope>NUCLEOTIDE SEQUENCE</scope>
</reference>
<dbReference type="InterPro" id="IPR039537">
    <property type="entry name" value="Retrotran_Ty1/copia-like"/>
</dbReference>
<evidence type="ECO:0000256" key="1">
    <source>
        <dbReference type="ARBA" id="ARBA00022723"/>
    </source>
</evidence>
<dbReference type="Pfam" id="PF07727">
    <property type="entry name" value="RVT_2"/>
    <property type="match status" value="1"/>
</dbReference>
<evidence type="ECO:0000313" key="5">
    <source>
        <dbReference type="EMBL" id="GEU37591.1"/>
    </source>
</evidence>
<evidence type="ECO:0000259" key="4">
    <source>
        <dbReference type="Pfam" id="PF07727"/>
    </source>
</evidence>
<dbReference type="EMBL" id="BKCJ010000948">
    <property type="protein sequence ID" value="GEU37591.1"/>
    <property type="molecule type" value="Genomic_DNA"/>
</dbReference>
<feature type="domain" description="Reverse transcriptase Ty1/copia-type" evidence="4">
    <location>
        <begin position="666"/>
        <end position="748"/>
    </location>
</feature>
<gene>
    <name evidence="5" type="ORF">Tci_009569</name>
</gene>
<dbReference type="GO" id="GO:0016787">
    <property type="term" value="F:hydrolase activity"/>
    <property type="evidence" value="ECO:0007669"/>
    <property type="project" value="UniProtKB-KW"/>
</dbReference>